<dbReference type="Pfam" id="PF13401">
    <property type="entry name" value="AAA_22"/>
    <property type="match status" value="1"/>
</dbReference>
<evidence type="ECO:0000313" key="2">
    <source>
        <dbReference type="EMBL" id="MPM28325.1"/>
    </source>
</evidence>
<gene>
    <name evidence="2" type="ORF">SDC9_74846</name>
</gene>
<accession>A0A644YIB9</accession>
<organism evidence="2">
    <name type="scientific">bioreactor metagenome</name>
    <dbReference type="NCBI Taxonomy" id="1076179"/>
    <lineage>
        <taxon>unclassified sequences</taxon>
        <taxon>metagenomes</taxon>
        <taxon>ecological metagenomes</taxon>
    </lineage>
</organism>
<proteinExistence type="predicted"/>
<feature type="domain" description="ORC1/DEAH AAA+ ATPase" evidence="1">
    <location>
        <begin position="45"/>
        <end position="199"/>
    </location>
</feature>
<evidence type="ECO:0000259" key="1">
    <source>
        <dbReference type="Pfam" id="PF13401"/>
    </source>
</evidence>
<name>A0A644YIB9_9ZZZZ</name>
<dbReference type="InterPro" id="IPR049945">
    <property type="entry name" value="AAA_22"/>
</dbReference>
<protein>
    <recommendedName>
        <fullName evidence="1">ORC1/DEAH AAA+ ATPase domain-containing protein</fullName>
    </recommendedName>
</protein>
<comment type="caution">
    <text evidence="2">The sequence shown here is derived from an EMBL/GenBank/DDBJ whole genome shotgun (WGS) entry which is preliminary data.</text>
</comment>
<reference evidence="2" key="1">
    <citation type="submission" date="2019-08" db="EMBL/GenBank/DDBJ databases">
        <authorList>
            <person name="Kucharzyk K."/>
            <person name="Murdoch R.W."/>
            <person name="Higgins S."/>
            <person name="Loffler F."/>
        </authorList>
    </citation>
    <scope>NUCLEOTIDE SEQUENCE</scope>
</reference>
<dbReference type="InterPro" id="IPR027417">
    <property type="entry name" value="P-loop_NTPase"/>
</dbReference>
<sequence>MIINNNRPYVTDVFTPRKTDVNKNMYVERPELESELKQALLGTLHVLVYGESGNGKSWLCKKVLADIDTFYITANCANASRLDSLTEEIVNASIPSGTPTQNGYSIGNEGEIGIWDFLKSKLSLNKSFNLKMDEPLLAAFKKIRQLAKDKKAVIIIDNLEAIFNNKKTMTELADLIILLDDPRYAAYNIKFLIIGVPSGVLDYFSEIKSSVTVANRLQEISEVASLSKDQVNDLTNKGFIDLLKSDIDLGTFAKWQDHIYLATIGIAQRVHEYCLQLAYILEQNNWKGTIEDLQIADKKWLKQGMLKSYQVISSLMNERETKTGRRNQVLYALSKTNSRTISATQIEELVRAEFVNSTKGVILGISQIMASDLSGGSNPIIKRTSSKGADYEFVDPMYLMCLRVALRKDGERVFRNEI</sequence>
<dbReference type="GO" id="GO:0016887">
    <property type="term" value="F:ATP hydrolysis activity"/>
    <property type="evidence" value="ECO:0007669"/>
    <property type="project" value="InterPro"/>
</dbReference>
<dbReference type="Gene3D" id="3.40.50.300">
    <property type="entry name" value="P-loop containing nucleotide triphosphate hydrolases"/>
    <property type="match status" value="1"/>
</dbReference>
<dbReference type="EMBL" id="VSSQ01005223">
    <property type="protein sequence ID" value="MPM28325.1"/>
    <property type="molecule type" value="Genomic_DNA"/>
</dbReference>
<dbReference type="AlphaFoldDB" id="A0A644YIB9"/>
<dbReference type="SUPFAM" id="SSF52540">
    <property type="entry name" value="P-loop containing nucleoside triphosphate hydrolases"/>
    <property type="match status" value="1"/>
</dbReference>